<dbReference type="Proteomes" id="UP000708148">
    <property type="component" value="Unassembled WGS sequence"/>
</dbReference>
<accession>A0A8S1J690</accession>
<dbReference type="AlphaFoldDB" id="A0A8S1J690"/>
<sequence length="108" mass="11958">MPLFSLGLCQIAVGAQRTLTAKMTERLHIPGIVCDKVWRGDCLGVNVCDPVPCVRRPSVPWQGHERPGMPARAAKYALLASGLALSDWANMLKLFVHSVAHPRRLDMW</sequence>
<dbReference type="EMBL" id="CAJHUC010001523">
    <property type="protein sequence ID" value="CAD7701389.1"/>
    <property type="molecule type" value="Genomic_DNA"/>
</dbReference>
<proteinExistence type="predicted"/>
<evidence type="ECO:0000313" key="2">
    <source>
        <dbReference type="Proteomes" id="UP000708148"/>
    </source>
</evidence>
<gene>
    <name evidence="1" type="ORF">OSTQU699_LOCUS6748</name>
</gene>
<comment type="caution">
    <text evidence="1">The sequence shown here is derived from an EMBL/GenBank/DDBJ whole genome shotgun (WGS) entry which is preliminary data.</text>
</comment>
<organism evidence="1 2">
    <name type="scientific">Ostreobium quekettii</name>
    <dbReference type="NCBI Taxonomy" id="121088"/>
    <lineage>
        <taxon>Eukaryota</taxon>
        <taxon>Viridiplantae</taxon>
        <taxon>Chlorophyta</taxon>
        <taxon>core chlorophytes</taxon>
        <taxon>Ulvophyceae</taxon>
        <taxon>TCBD clade</taxon>
        <taxon>Bryopsidales</taxon>
        <taxon>Ostreobineae</taxon>
        <taxon>Ostreobiaceae</taxon>
        <taxon>Ostreobium</taxon>
    </lineage>
</organism>
<reference evidence="1" key="1">
    <citation type="submission" date="2020-12" db="EMBL/GenBank/DDBJ databases">
        <authorList>
            <person name="Iha C."/>
        </authorList>
    </citation>
    <scope>NUCLEOTIDE SEQUENCE</scope>
</reference>
<evidence type="ECO:0000313" key="1">
    <source>
        <dbReference type="EMBL" id="CAD7701389.1"/>
    </source>
</evidence>
<protein>
    <submittedName>
        <fullName evidence="1">Uncharacterized protein</fullName>
    </submittedName>
</protein>
<name>A0A8S1J690_9CHLO</name>
<keyword evidence="2" id="KW-1185">Reference proteome</keyword>